<dbReference type="EC" id="3.5.2.9" evidence="1"/>
<dbReference type="GO" id="GO:0005975">
    <property type="term" value="P:carbohydrate metabolic process"/>
    <property type="evidence" value="ECO:0007669"/>
    <property type="project" value="InterPro"/>
</dbReference>
<dbReference type="Gene3D" id="3.20.20.370">
    <property type="entry name" value="Glycoside hydrolase/deacetylase"/>
    <property type="match status" value="1"/>
</dbReference>
<dbReference type="SUPFAM" id="SSF88713">
    <property type="entry name" value="Glycoside hydrolase/deacetylase"/>
    <property type="match status" value="1"/>
</dbReference>
<dbReference type="Proteomes" id="UP000247416">
    <property type="component" value="Unassembled WGS sequence"/>
</dbReference>
<dbReference type="NCBIfam" id="NF003814">
    <property type="entry name" value="PRK05406.1-3"/>
    <property type="match status" value="1"/>
</dbReference>
<comment type="catalytic activity">
    <reaction evidence="1">
        <text>5-oxo-L-proline + ATP + 2 H2O = L-glutamate + ADP + phosphate + H(+)</text>
        <dbReference type="Rhea" id="RHEA:10348"/>
        <dbReference type="ChEBI" id="CHEBI:15377"/>
        <dbReference type="ChEBI" id="CHEBI:15378"/>
        <dbReference type="ChEBI" id="CHEBI:29985"/>
        <dbReference type="ChEBI" id="CHEBI:30616"/>
        <dbReference type="ChEBI" id="CHEBI:43474"/>
        <dbReference type="ChEBI" id="CHEBI:58402"/>
        <dbReference type="ChEBI" id="CHEBI:456216"/>
        <dbReference type="EC" id="3.5.2.9"/>
    </reaction>
</comment>
<keyword evidence="1" id="KW-0547">Nucleotide-binding</keyword>
<dbReference type="CDD" id="cd10787">
    <property type="entry name" value="LamB_YcsF_like"/>
    <property type="match status" value="1"/>
</dbReference>
<gene>
    <name evidence="1" type="primary">pxpA</name>
    <name evidence="2" type="ORF">BJ095_11245</name>
</gene>
<proteinExistence type="inferred from homology"/>
<name>A0A318TNA6_9BACL</name>
<evidence type="ECO:0000313" key="2">
    <source>
        <dbReference type="EMBL" id="PYF06084.1"/>
    </source>
</evidence>
<sequence length="245" mass="27454">MRMDINCDMGESFGAFRMGNDYEILDYVTSINVACGFHAGDPMIMRQTVKRAIEKGVKIGAHPGYPDLQGFGRRNMDFTPEEIYNMIIYQVGALRGFVDVEKTELHHVKPHGALYNQSANDSAKAQAVIDAVYDLNPKLKLYCLAGSLIAKLAREKGLTVFEEAFSDRNYNEDGTLVSRSNEQALITNEDEMFEHVKGILLSNEVRTIQKKVIKINAQTLCIHGDGAHALQFARRISELDGFLFD</sequence>
<dbReference type="HAMAP" id="MF_00691">
    <property type="entry name" value="PxpA"/>
    <property type="match status" value="1"/>
</dbReference>
<organism evidence="2 3">
    <name type="scientific">Ureibacillus chungkukjangi</name>
    <dbReference type="NCBI Taxonomy" id="1202712"/>
    <lineage>
        <taxon>Bacteria</taxon>
        <taxon>Bacillati</taxon>
        <taxon>Bacillota</taxon>
        <taxon>Bacilli</taxon>
        <taxon>Bacillales</taxon>
        <taxon>Caryophanaceae</taxon>
        <taxon>Ureibacillus</taxon>
    </lineage>
</organism>
<dbReference type="InterPro" id="IPR011330">
    <property type="entry name" value="Glyco_hydro/deAcase_b/a-brl"/>
</dbReference>
<dbReference type="GO" id="GO:0017168">
    <property type="term" value="F:5-oxoprolinase (ATP-hydrolyzing) activity"/>
    <property type="evidence" value="ECO:0007669"/>
    <property type="project" value="UniProtKB-UniRule"/>
</dbReference>
<keyword evidence="3" id="KW-1185">Reference proteome</keyword>
<keyword evidence="1" id="KW-0067">ATP-binding</keyword>
<dbReference type="Pfam" id="PF03746">
    <property type="entry name" value="LamB_YcsF"/>
    <property type="match status" value="1"/>
</dbReference>
<evidence type="ECO:0000313" key="3">
    <source>
        <dbReference type="Proteomes" id="UP000247416"/>
    </source>
</evidence>
<dbReference type="EMBL" id="QJTJ01000012">
    <property type="protein sequence ID" value="PYF06084.1"/>
    <property type="molecule type" value="Genomic_DNA"/>
</dbReference>
<dbReference type="NCBIfam" id="NF003816">
    <property type="entry name" value="PRK05406.1-5"/>
    <property type="match status" value="1"/>
</dbReference>
<keyword evidence="1" id="KW-0378">Hydrolase</keyword>
<protein>
    <recommendedName>
        <fullName evidence="1">5-oxoprolinase subunit A</fullName>
        <shortName evidence="1">5-OPase subunit A</shortName>
        <ecNumber evidence="1">3.5.2.9</ecNumber>
    </recommendedName>
    <alternativeName>
        <fullName evidence="1">5-oxoprolinase (ATP-hydrolyzing) subunit A</fullName>
    </alternativeName>
</protein>
<comment type="caution">
    <text evidence="2">The sequence shown here is derived from an EMBL/GenBank/DDBJ whole genome shotgun (WGS) entry which is preliminary data.</text>
</comment>
<dbReference type="InterPro" id="IPR005501">
    <property type="entry name" value="LamB/YcsF/PxpA-like"/>
</dbReference>
<comment type="similarity">
    <text evidence="1">Belongs to the LamB/PxpA family.</text>
</comment>
<evidence type="ECO:0000256" key="1">
    <source>
        <dbReference type="HAMAP-Rule" id="MF_00691"/>
    </source>
</evidence>
<accession>A0A318TNA6</accession>
<dbReference type="OrthoDB" id="9773478at2"/>
<comment type="function">
    <text evidence="1">Catalyzes the cleavage of 5-oxoproline to form L-glutamate coupled to the hydrolysis of ATP to ADP and inorganic phosphate.</text>
</comment>
<dbReference type="GO" id="GO:0005524">
    <property type="term" value="F:ATP binding"/>
    <property type="evidence" value="ECO:0007669"/>
    <property type="project" value="UniProtKB-UniRule"/>
</dbReference>
<dbReference type="AlphaFoldDB" id="A0A318TNA6"/>
<dbReference type="PANTHER" id="PTHR30292:SF0">
    <property type="entry name" value="5-OXOPROLINASE SUBUNIT A"/>
    <property type="match status" value="1"/>
</dbReference>
<reference evidence="2 3" key="1">
    <citation type="submission" date="2018-06" db="EMBL/GenBank/DDBJ databases">
        <title>Genomic Encyclopedia of Archaeal and Bacterial Type Strains, Phase II (KMG-II): from individual species to whole genera.</title>
        <authorList>
            <person name="Goeker M."/>
        </authorList>
    </citation>
    <scope>NUCLEOTIDE SEQUENCE [LARGE SCALE GENOMIC DNA]</scope>
    <source>
        <strain evidence="2 3">KACC 16626</strain>
    </source>
</reference>
<dbReference type="PANTHER" id="PTHR30292">
    <property type="entry name" value="UNCHARACTERIZED PROTEIN YBGL-RELATED"/>
    <property type="match status" value="1"/>
</dbReference>
<comment type="subunit">
    <text evidence="1">Forms a complex composed of PxpA, PxpB and PxpC.</text>
</comment>